<evidence type="ECO:0008006" key="5">
    <source>
        <dbReference type="Google" id="ProtNLM"/>
    </source>
</evidence>
<reference evidence="1 3" key="1">
    <citation type="submission" date="2019-03" db="EMBL/GenBank/DDBJ databases">
        <title>Diversity of the mouse oral microbiome.</title>
        <authorList>
            <person name="Joseph S."/>
            <person name="Aduse-Opoku J."/>
            <person name="Curtis M."/>
            <person name="Wade W."/>
            <person name="Hashim A."/>
        </authorList>
    </citation>
    <scope>NUCLEOTIDE SEQUENCE [LARGE SCALE GENOMIC DNA]</scope>
    <source>
        <strain evidence="1 3">P2318</strain>
    </source>
</reference>
<dbReference type="AlphaFoldDB" id="A0A4S2B3M2"/>
<evidence type="ECO:0000313" key="3">
    <source>
        <dbReference type="Proteomes" id="UP000298073"/>
    </source>
</evidence>
<organism evidence="2 4">
    <name type="scientific">Bacteroides acidifaciens</name>
    <dbReference type="NCBI Taxonomy" id="85831"/>
    <lineage>
        <taxon>Bacteria</taxon>
        <taxon>Pseudomonadati</taxon>
        <taxon>Bacteroidota</taxon>
        <taxon>Bacteroidia</taxon>
        <taxon>Bacteroidales</taxon>
        <taxon>Bacteroidaceae</taxon>
        <taxon>Bacteroides</taxon>
    </lineage>
</organism>
<accession>A0A4S2B3M2</accession>
<dbReference type="EMBL" id="SPPV01000027">
    <property type="protein sequence ID" value="TFU48647.1"/>
    <property type="molecule type" value="Genomic_DNA"/>
</dbReference>
<comment type="caution">
    <text evidence="2">The sequence shown here is derived from an EMBL/GenBank/DDBJ whole genome shotgun (WGS) entry which is preliminary data.</text>
</comment>
<reference evidence="2 4" key="2">
    <citation type="submission" date="2019-04" db="EMBL/GenBank/DDBJ databases">
        <title>Microbes associate with the intestines of laboratory mice.</title>
        <authorList>
            <person name="Navarre W."/>
            <person name="Wong E."/>
            <person name="Huang K."/>
            <person name="Tropini C."/>
            <person name="Ng K."/>
            <person name="Yu B."/>
        </authorList>
    </citation>
    <scope>NUCLEOTIDE SEQUENCE [LARGE SCALE GENOMIC DNA]</scope>
    <source>
        <strain evidence="2 4">NM70_E10</strain>
    </source>
</reference>
<dbReference type="GO" id="GO:0006508">
    <property type="term" value="P:proteolysis"/>
    <property type="evidence" value="ECO:0007669"/>
    <property type="project" value="InterPro"/>
</dbReference>
<dbReference type="Proteomes" id="UP000305751">
    <property type="component" value="Unassembled WGS sequence"/>
</dbReference>
<dbReference type="Proteomes" id="UP000298073">
    <property type="component" value="Unassembled WGS sequence"/>
</dbReference>
<dbReference type="EMBL" id="SRZA01000001">
    <property type="protein sequence ID" value="TGY08668.1"/>
    <property type="molecule type" value="Genomic_DNA"/>
</dbReference>
<keyword evidence="4" id="KW-1185">Reference proteome</keyword>
<dbReference type="PROSITE" id="PS00141">
    <property type="entry name" value="ASP_PROTEASE"/>
    <property type="match status" value="1"/>
</dbReference>
<dbReference type="CDD" id="cd05483">
    <property type="entry name" value="retropepsin_like_bacteria"/>
    <property type="match status" value="1"/>
</dbReference>
<dbReference type="SUPFAM" id="SSF50630">
    <property type="entry name" value="Acid proteases"/>
    <property type="match status" value="1"/>
</dbReference>
<dbReference type="InterPro" id="IPR001969">
    <property type="entry name" value="Aspartic_peptidase_AS"/>
</dbReference>
<evidence type="ECO:0000313" key="4">
    <source>
        <dbReference type="Proteomes" id="UP000305751"/>
    </source>
</evidence>
<dbReference type="InterPro" id="IPR021109">
    <property type="entry name" value="Peptidase_aspartic_dom_sf"/>
</dbReference>
<evidence type="ECO:0000313" key="1">
    <source>
        <dbReference type="EMBL" id="TFU48647.1"/>
    </source>
</evidence>
<dbReference type="Pfam" id="PF13650">
    <property type="entry name" value="Asp_protease_2"/>
    <property type="match status" value="1"/>
</dbReference>
<dbReference type="Gene3D" id="2.40.70.10">
    <property type="entry name" value="Acid Proteases"/>
    <property type="match status" value="1"/>
</dbReference>
<protein>
    <recommendedName>
        <fullName evidence="5">Aspartyl protease</fullName>
    </recommendedName>
</protein>
<gene>
    <name evidence="1" type="ORF">E4T97_12825</name>
    <name evidence="2" type="ORF">E5356_00080</name>
</gene>
<proteinExistence type="predicted"/>
<sequence>MALQICHRLQISEDSKIAILYYHFNTKNMQHYYLILTSLILLVSCSPKQETKYYFKEQEKEGWLIPVRIGEETYDFLFDTGSSNSCIKQEIALKLKLQTRDSLLVYQSSRRKVAYHDLTENITFSIADTPMNLSFFINDRNIIGMDIINKYHWMFERSNMTFQLQGKKIPIEKRPSDILYKKKYYFNDTKVQIPIVDLLINDTISIPLLFDSGYAQTHNYSYYDESIATLLPVIALEHHENITNDSFFQYIFKTYGKDAIIHYTNPHFFFWLEPITIDNLPPSCFYMSTNTDSIYKTTQNHKYIGVLTWHFIRQFRTFSIDPEKQEFTFTVSPEDSNIVKKSSPEEIEAIKSKRNIKFIYL</sequence>
<evidence type="ECO:0000313" key="2">
    <source>
        <dbReference type="EMBL" id="TGY08668.1"/>
    </source>
</evidence>
<dbReference type="GO" id="GO:0004190">
    <property type="term" value="F:aspartic-type endopeptidase activity"/>
    <property type="evidence" value="ECO:0007669"/>
    <property type="project" value="InterPro"/>
</dbReference>
<name>A0A4S2B3M2_9BACE</name>
<dbReference type="InterPro" id="IPR034122">
    <property type="entry name" value="Retropepsin-like_bacterial"/>
</dbReference>